<protein>
    <recommendedName>
        <fullName evidence="3">Right handed beta helix domain-containing protein</fullName>
    </recommendedName>
</protein>
<feature type="compositionally biased region" description="Polar residues" evidence="1">
    <location>
        <begin position="505"/>
        <end position="516"/>
    </location>
</feature>
<dbReference type="InterPro" id="IPR039448">
    <property type="entry name" value="Beta_helix"/>
</dbReference>
<evidence type="ECO:0000256" key="2">
    <source>
        <dbReference type="SAM" id="Phobius"/>
    </source>
</evidence>
<dbReference type="SUPFAM" id="SSF51126">
    <property type="entry name" value="Pectin lyase-like"/>
    <property type="match status" value="3"/>
</dbReference>
<comment type="caution">
    <text evidence="4">The sequence shown here is derived from an EMBL/GenBank/DDBJ whole genome shotgun (WGS) entry which is preliminary data.</text>
</comment>
<feature type="domain" description="Right handed beta helix" evidence="3">
    <location>
        <begin position="833"/>
        <end position="987"/>
    </location>
</feature>
<dbReference type="Gene3D" id="2.160.20.10">
    <property type="entry name" value="Single-stranded right-handed beta-helix, Pectin lyase-like"/>
    <property type="match status" value="1"/>
</dbReference>
<dbReference type="Pfam" id="PF13229">
    <property type="entry name" value="Beta_helix"/>
    <property type="match status" value="1"/>
</dbReference>
<reference evidence="4 5" key="1">
    <citation type="submission" date="2024-04" db="EMBL/GenBank/DDBJ databases">
        <title>Tritrichomonas musculus Genome.</title>
        <authorList>
            <person name="Alves-Ferreira E."/>
            <person name="Grigg M."/>
            <person name="Lorenzi H."/>
            <person name="Galac M."/>
        </authorList>
    </citation>
    <scope>NUCLEOTIDE SEQUENCE [LARGE SCALE GENOMIC DNA]</scope>
    <source>
        <strain evidence="4 5">EAF2021</strain>
    </source>
</reference>
<dbReference type="InterPro" id="IPR012334">
    <property type="entry name" value="Pectin_lyas_fold"/>
</dbReference>
<dbReference type="SMART" id="SM00710">
    <property type="entry name" value="PbH1"/>
    <property type="match status" value="8"/>
</dbReference>
<name>A0ABR2H4C9_9EUKA</name>
<feature type="transmembrane region" description="Helical" evidence="2">
    <location>
        <begin position="1340"/>
        <end position="1362"/>
    </location>
</feature>
<evidence type="ECO:0000256" key="1">
    <source>
        <dbReference type="SAM" id="MobiDB-lite"/>
    </source>
</evidence>
<dbReference type="PANTHER" id="PTHR11319:SF35">
    <property type="entry name" value="OUTER MEMBRANE PROTEIN PMPC-RELATED"/>
    <property type="match status" value="1"/>
</dbReference>
<dbReference type="EMBL" id="JAPFFF010000045">
    <property type="protein sequence ID" value="KAK8840437.1"/>
    <property type="molecule type" value="Genomic_DNA"/>
</dbReference>
<sequence>MLLLLLSLFRFSYQAEIPDPTRRVTPTPEETRTPIPGGSDKYINKVIEIDIDETDKQIQINDQSAIKQISGCTFRNIGVDKNFFIKVDKEIPFFNNVIENDELVSGRPSVMWVSNNIKFVLSRCKFVKCVGRSSDGNILTANTNHQVHITFEFCEFIDCSNDPNKALVNFLDKAGSDEESSANFTECIFRFNDSNKGCRVLDSVGEAAVFDRCEFFQSGPYTINISDTKAQSTTTSSFQFTNNLVTKMKGRLIHIETTETKLQINGNTFDQITISEGHFIQINHKLDELTIQNNAFSRMTNTGDSNSGGFATLIHKKVGNDYQAFKLKYDNCSFTDISNSKSSLAHGGAVQFGFASNLDTLSVSLTNCVFKMNKASQHGGAVAIQTKGSISIVNCIFEENKANNKVGSLNLLEKKEGLGGAIFLNPIFAEGSSEKVSIEGCTFKSNIAYDGYAIYIEGTDEGSTAYTIKNNKFFNNYNGGSSSTGGAIVSEITKISKKEVEDSNEFSNTEHGSQSKKFIHADHNGSPLPDPTATPRATPEETRTPIPGGSDKYINKVIEIDIDETNKQIQINDQSAIKQISGCTFRNIGVDKNFFIKVDKEIPFFNNVIENDELVSGRPSVMWVSNNIKFVLSRCKFVKCVGRSSDGNILTANTNHQVHITFEFCEFIDCSNDPNKALVNFLDKAGSDEESSANFTECIFRFNDSNKGCRVLDSVGEAAVFDRCEFFQSGPYTINISDTKAQSTGTFQFTKNTVTKNGGKLIHLGNSKVAYKIEDNTFSDIAISDGYFIHIVHDQDELNLIRNTFSQFKTSASTECGGIAVYFERTNDKQFHIKYDNCNFFDITSANAASNGGAVAFTKTVSVTLASCLFRKNTAHKHGGAVSLKTSGNIVIQSCTFEDNKASSSSSSSSSLLAEKAQCRGGAIFLTQVSGSSSSVKIDDCTFKTNTAHDAYAIYIERESTESTATNTYTITNNKFINNYNGDSTSSCTGSIIASEVTTITKEDIEKSNVFEASIYGQGCAHFYHVDGKGDKLPNPTAKPDPSNPGSNVIEWGDSSQPEVDVSDNRCHIVKDPNVEADKNIAVQIVATKFTNMKNEEGGAIHLENCGLLCTNECQFIECNSPQGGGGAIYINNPTNMINTVKLQGLKFSSCTAPFGGAVFIKSVAEINVVTIISCTFTGNKATATQGNFGGSALYLCVKNGVVSYCTFDSNKGPGGSVKVVNDFEQQSAKLFSKKQAQLLLSECTFKINKDLSSSVFYVRGREGPKFIISKCMFTGKVSQNAHHIDGVVLEKTAPLLFVKDCKFAGSAMNAIDVNKGFSSIDLHNQVFEYEEKEKSASKLWMVGALAALAVLAVVAVTTSAIKSLRQNNNDTNQEENGISEECL</sequence>
<feature type="region of interest" description="Disordered" evidence="1">
    <location>
        <begin position="499"/>
        <end position="550"/>
    </location>
</feature>
<dbReference type="PANTHER" id="PTHR11319">
    <property type="entry name" value="G PROTEIN-COUPLED RECEPTOR-RELATED"/>
    <property type="match status" value="1"/>
</dbReference>
<dbReference type="InterPro" id="IPR006626">
    <property type="entry name" value="PbH1"/>
</dbReference>
<accession>A0ABR2H4C9</accession>
<keyword evidence="5" id="KW-1185">Reference proteome</keyword>
<dbReference type="Proteomes" id="UP001470230">
    <property type="component" value="Unassembled WGS sequence"/>
</dbReference>
<keyword evidence="2" id="KW-1133">Transmembrane helix</keyword>
<evidence type="ECO:0000313" key="4">
    <source>
        <dbReference type="EMBL" id="KAK8840437.1"/>
    </source>
</evidence>
<organism evidence="4 5">
    <name type="scientific">Tritrichomonas musculus</name>
    <dbReference type="NCBI Taxonomy" id="1915356"/>
    <lineage>
        <taxon>Eukaryota</taxon>
        <taxon>Metamonada</taxon>
        <taxon>Parabasalia</taxon>
        <taxon>Tritrichomonadida</taxon>
        <taxon>Tritrichomonadidae</taxon>
        <taxon>Tritrichomonas</taxon>
    </lineage>
</organism>
<evidence type="ECO:0000259" key="3">
    <source>
        <dbReference type="Pfam" id="PF13229"/>
    </source>
</evidence>
<keyword evidence="2" id="KW-0812">Transmembrane</keyword>
<evidence type="ECO:0000313" key="5">
    <source>
        <dbReference type="Proteomes" id="UP001470230"/>
    </source>
</evidence>
<dbReference type="InterPro" id="IPR011050">
    <property type="entry name" value="Pectin_lyase_fold/virulence"/>
</dbReference>
<gene>
    <name evidence="4" type="ORF">M9Y10_030642</name>
</gene>
<proteinExistence type="predicted"/>
<keyword evidence="2" id="KW-0472">Membrane</keyword>